<dbReference type="InterPro" id="IPR015897">
    <property type="entry name" value="CHK_kinase-like"/>
</dbReference>
<dbReference type="PANTHER" id="PTHR11012:SF30">
    <property type="entry name" value="PROTEIN KINASE-LIKE DOMAIN-CONTAINING"/>
    <property type="match status" value="1"/>
</dbReference>
<reference evidence="2" key="1">
    <citation type="submission" date="2021-06" db="EMBL/GenBank/DDBJ databases">
        <authorList>
            <person name="Hodson N. C."/>
            <person name="Mongue J. A."/>
            <person name="Jaron S. K."/>
        </authorList>
    </citation>
    <scope>NUCLEOTIDE SEQUENCE</scope>
</reference>
<dbReference type="OrthoDB" id="190089at2759"/>
<dbReference type="Proteomes" id="UP000708208">
    <property type="component" value="Unassembled WGS sequence"/>
</dbReference>
<dbReference type="InterPro" id="IPR004119">
    <property type="entry name" value="EcKL"/>
</dbReference>
<gene>
    <name evidence="2" type="ORF">AFUS01_LOCUS29177</name>
</gene>
<proteinExistence type="predicted"/>
<accession>A0A8J2KRY7</accession>
<name>A0A8J2KRY7_9HEXA</name>
<dbReference type="AlphaFoldDB" id="A0A8J2KRY7"/>
<evidence type="ECO:0000313" key="3">
    <source>
        <dbReference type="Proteomes" id="UP000708208"/>
    </source>
</evidence>
<keyword evidence="3" id="KW-1185">Reference proteome</keyword>
<protein>
    <recommendedName>
        <fullName evidence="1">CHK kinase-like domain-containing protein</fullName>
    </recommendedName>
</protein>
<dbReference type="PANTHER" id="PTHR11012">
    <property type="entry name" value="PROTEIN KINASE-LIKE DOMAIN-CONTAINING"/>
    <property type="match status" value="1"/>
</dbReference>
<feature type="domain" description="CHK kinase-like" evidence="1">
    <location>
        <begin position="3"/>
        <end position="102"/>
    </location>
</feature>
<dbReference type="SMART" id="SM00587">
    <property type="entry name" value="CHK"/>
    <property type="match status" value="1"/>
</dbReference>
<feature type="non-terminal residue" evidence="2">
    <location>
        <position position="196"/>
    </location>
</feature>
<evidence type="ECO:0000313" key="2">
    <source>
        <dbReference type="EMBL" id="CAG7818691.1"/>
    </source>
</evidence>
<evidence type="ECO:0000259" key="1">
    <source>
        <dbReference type="SMART" id="SM00587"/>
    </source>
</evidence>
<dbReference type="EMBL" id="CAJVCH010428002">
    <property type="protein sequence ID" value="CAG7818691.1"/>
    <property type="molecule type" value="Genomic_DNA"/>
</dbReference>
<organism evidence="2 3">
    <name type="scientific">Allacma fusca</name>
    <dbReference type="NCBI Taxonomy" id="39272"/>
    <lineage>
        <taxon>Eukaryota</taxon>
        <taxon>Metazoa</taxon>
        <taxon>Ecdysozoa</taxon>
        <taxon>Arthropoda</taxon>
        <taxon>Hexapoda</taxon>
        <taxon>Collembola</taxon>
        <taxon>Symphypleona</taxon>
        <taxon>Sminthuridae</taxon>
        <taxon>Allacma</taxon>
    </lineage>
</organism>
<sequence length="196" mass="22273">EMIRSYLAGTSIDHKEDDDEPWLVSCHGDSWVNNMLFRYDDPADKTCPTEMIFVDLQLYREGCPTTDLAYMFYTSTTYETRKEHLGSLLKLYHDHFLNYCNVLGVKPLKNFTMQSLLARFNRAKIFGFIAATMILPIILSSDCNKDLDTLESKDNGGDDADLSQLLKSLTANTGTNPVLAQRFAEIISEMVESNVF</sequence>
<dbReference type="Pfam" id="PF02958">
    <property type="entry name" value="EcKL"/>
    <property type="match status" value="1"/>
</dbReference>
<comment type="caution">
    <text evidence="2">The sequence shown here is derived from an EMBL/GenBank/DDBJ whole genome shotgun (WGS) entry which is preliminary data.</text>
</comment>